<sequence length="86" mass="9403">MGWRFRKSVKVFPGVRVNLDRDGISSVSAGGRGARASVGKRGVRQTVSLPGSGLSYRVGRPNRAESYGKEPDFQPNFSFSLRTPMD</sequence>
<dbReference type="InterPro" id="IPR025330">
    <property type="entry name" value="DUF4236"/>
</dbReference>
<dbReference type="RefSeq" id="WP_201083852.1">
    <property type="nucleotide sequence ID" value="NZ_CP067424.1"/>
</dbReference>
<keyword evidence="2" id="KW-0614">Plasmid</keyword>
<feature type="domain" description="DUF4236" evidence="1">
    <location>
        <begin position="3"/>
        <end position="57"/>
    </location>
</feature>
<name>A0ABX7BLY9_9PROT</name>
<proteinExistence type="predicted"/>
<gene>
    <name evidence="2" type="ORF">IGS68_35025</name>
</gene>
<dbReference type="Proteomes" id="UP000595197">
    <property type="component" value="Plasmid pTT6-4"/>
</dbReference>
<evidence type="ECO:0000259" key="1">
    <source>
        <dbReference type="Pfam" id="PF14020"/>
    </source>
</evidence>
<evidence type="ECO:0000313" key="2">
    <source>
        <dbReference type="EMBL" id="QQP93992.1"/>
    </source>
</evidence>
<dbReference type="Pfam" id="PF14020">
    <property type="entry name" value="DUF4236"/>
    <property type="match status" value="1"/>
</dbReference>
<keyword evidence="3" id="KW-1185">Reference proteome</keyword>
<evidence type="ECO:0000313" key="3">
    <source>
        <dbReference type="Proteomes" id="UP000595197"/>
    </source>
</evidence>
<geneLocation type="plasmid" evidence="2 3">
    <name>pTT6-4</name>
</geneLocation>
<reference evidence="2" key="1">
    <citation type="submission" date="2021-02" db="EMBL/GenBank/DDBJ databases">
        <title>Skermanella TT6 skin isolate.</title>
        <authorList>
            <person name="Lee K."/>
            <person name="Ganzorig M."/>
        </authorList>
    </citation>
    <scope>NUCLEOTIDE SEQUENCE</scope>
    <source>
        <strain evidence="2">TT6</strain>
    </source>
</reference>
<accession>A0ABX7BLY9</accession>
<dbReference type="EMBL" id="CP067424">
    <property type="protein sequence ID" value="QQP93992.1"/>
    <property type="molecule type" value="Genomic_DNA"/>
</dbReference>
<organism evidence="2 3">
    <name type="scientific">Skermanella cutis</name>
    <dbReference type="NCBI Taxonomy" id="2775420"/>
    <lineage>
        <taxon>Bacteria</taxon>
        <taxon>Pseudomonadati</taxon>
        <taxon>Pseudomonadota</taxon>
        <taxon>Alphaproteobacteria</taxon>
        <taxon>Rhodospirillales</taxon>
        <taxon>Azospirillaceae</taxon>
        <taxon>Skermanella</taxon>
    </lineage>
</organism>
<protein>
    <submittedName>
        <fullName evidence="2">DUF4236 domain-containing protein</fullName>
    </submittedName>
</protein>